<dbReference type="Proteomes" id="UP000066284">
    <property type="component" value="Chromosome 1"/>
</dbReference>
<organism evidence="1 2">
    <name type="scientific">Candidatus Nitrospira inopinata</name>
    <dbReference type="NCBI Taxonomy" id="1715989"/>
    <lineage>
        <taxon>Bacteria</taxon>
        <taxon>Pseudomonadati</taxon>
        <taxon>Nitrospirota</taxon>
        <taxon>Nitrospiria</taxon>
        <taxon>Nitrospirales</taxon>
        <taxon>Nitrospiraceae</taxon>
        <taxon>Nitrospira</taxon>
    </lineage>
</organism>
<name>A0A0S4KTG9_9BACT</name>
<proteinExistence type="predicted"/>
<evidence type="ECO:0000313" key="1">
    <source>
        <dbReference type="EMBL" id="CUQ66430.1"/>
    </source>
</evidence>
<protein>
    <recommendedName>
        <fullName evidence="3">DUF3703 domain-containing protein</fullName>
    </recommendedName>
</protein>
<dbReference type="KEGG" id="nio:NITINOP_1455"/>
<keyword evidence="2" id="KW-1185">Reference proteome</keyword>
<dbReference type="InterPro" id="IPR022172">
    <property type="entry name" value="DUF3703"/>
</dbReference>
<evidence type="ECO:0000313" key="2">
    <source>
        <dbReference type="Proteomes" id="UP000066284"/>
    </source>
</evidence>
<dbReference type="EMBL" id="LN885086">
    <property type="protein sequence ID" value="CUQ66430.1"/>
    <property type="molecule type" value="Genomic_DNA"/>
</dbReference>
<reference evidence="2" key="1">
    <citation type="submission" date="2015-09" db="EMBL/GenBank/DDBJ databases">
        <authorList>
            <person name="Daims H."/>
        </authorList>
    </citation>
    <scope>NUCLEOTIDE SEQUENCE [LARGE SCALE GENOMIC DNA]</scope>
</reference>
<accession>A0A0S4KTG9</accession>
<dbReference type="AlphaFoldDB" id="A0A0S4KTG9"/>
<dbReference type="OrthoDB" id="9799416at2"/>
<gene>
    <name evidence="1" type="ORF">NITINOP_1455</name>
</gene>
<dbReference type="Pfam" id="PF12487">
    <property type="entry name" value="DUF3703"/>
    <property type="match status" value="1"/>
</dbReference>
<dbReference type="RefSeq" id="WP_062484454.1">
    <property type="nucleotide sequence ID" value="NZ_LN885086.1"/>
</dbReference>
<evidence type="ECO:0008006" key="3">
    <source>
        <dbReference type="Google" id="ProtNLM"/>
    </source>
</evidence>
<sequence>MHPVLREAYERELAAAREDCAAGRLDQAFAHLERAHILGQSFTLPHARAHWEMLKVGWKRRDTVEITGQIVRIAGSLLVTWVWVPVGNTGGARVPPFKPMPIPEELQKLLREYGRG</sequence>
<dbReference type="STRING" id="1715989.NITINOP_1455"/>